<dbReference type="InterPro" id="IPR027417">
    <property type="entry name" value="P-loop_NTPase"/>
</dbReference>
<evidence type="ECO:0000313" key="1">
    <source>
        <dbReference type="EMBL" id="AYP68244.1"/>
    </source>
</evidence>
<sequence>MAKWKNWSELENVKGTNIRNLEDMLPDFAEMLSYFQAYPDKFIDYILPEDSKFNLYPFQRIFLRVMSRYKKVYITATRGTSKSFINILSMYLKCIFYPNIKLSLVAPQKDQASQIAQQNIEAIWNFMPLLQKEAKKTTFAKDFTRIVFYNNSVLDIVVASQGSRGLRRHGLSFEEIVQMEKHREVIGEVLLPLLANNRKGADGKVSPYEIHKQLMYVTTASSRQSYAWEQLYSVMIDMARGKSAFVIGNDFTLPVMFEQLDPDYIEEVKNDPSMSPLQFAREYISVWTGSSENSLVQLKDLEKCRVLTNAERGYTKSKVDHKYIISVDVARSERTGSATTAIAVFRIEPRGNGTYFKKLVNLHTYKGNMHFEDQSIYIKELVEKYQASMVCVDGNGLGRGLLDYLVKEDKYPSYSVVNDNSYDKYKLPNSLPLIFNIMSNTKETSASNIHNNFMAVIAKHDLKLLVSDSVIKDKTKEKDYEKLGEMLVPHVETGLFVDEVMNLIYEARGNNTVVKRVSKQMEKDRYSAVSYGLYYIYLEEQKNFQKKKETFDATGFFAVKKAKNKIWD</sequence>
<evidence type="ECO:0000313" key="2">
    <source>
        <dbReference type="Proteomes" id="UP000274199"/>
    </source>
</evidence>
<dbReference type="Proteomes" id="UP000274199">
    <property type="component" value="Segment"/>
</dbReference>
<dbReference type="Gene3D" id="3.40.50.300">
    <property type="entry name" value="P-loop containing nucleotide triphosphate hydrolases"/>
    <property type="match status" value="1"/>
</dbReference>
<dbReference type="Gene3D" id="3.30.420.240">
    <property type="match status" value="1"/>
</dbReference>
<gene>
    <name evidence="1" type="ORF">vBBcoS136_00129</name>
</gene>
<name>A0A3G3BVI6_9CAUD</name>
<accession>A0A3G3BVI6</accession>
<organism evidence="1 2">
    <name type="scientific">Bacillus phage vB_BcoS-136</name>
    <dbReference type="NCBI Taxonomy" id="2419619"/>
    <lineage>
        <taxon>Viruses</taxon>
        <taxon>Duplodnaviria</taxon>
        <taxon>Heunggongvirae</taxon>
        <taxon>Uroviricota</taxon>
        <taxon>Caudoviricetes</taxon>
        <taxon>Heleneionescovirinae</taxon>
        <taxon>Kenyattavirus</taxon>
        <taxon>Kenyattavirus kv136</taxon>
    </lineage>
</organism>
<keyword evidence="2" id="KW-1185">Reference proteome</keyword>
<reference evidence="1 2" key="1">
    <citation type="submission" date="2018-09" db="EMBL/GenBank/DDBJ databases">
        <title>Comparative Genomic Analysis of Eight Novel Haloalkaliphilic Bacteriophages from Lake Elmenteita, Kenya.</title>
        <authorList>
            <person name="Akhwale J.K."/>
        </authorList>
    </citation>
    <scope>NUCLEOTIDE SEQUENCE [LARGE SCALE GENOMIC DNA]</scope>
</reference>
<dbReference type="EMBL" id="MH884508">
    <property type="protein sequence ID" value="AYP68244.1"/>
    <property type="molecule type" value="Genomic_DNA"/>
</dbReference>
<proteinExistence type="predicted"/>
<protein>
    <submittedName>
        <fullName evidence="1">Terminase ATPase subunit</fullName>
    </submittedName>
</protein>